<name>A0A1G8QXD5_ANEMI</name>
<accession>A0A1G8QXD5</accession>
<dbReference type="AlphaFoldDB" id="A0A1G8QXD5"/>
<evidence type="ECO:0000313" key="1">
    <source>
        <dbReference type="EMBL" id="SDJ08975.1"/>
    </source>
</evidence>
<sequence>TSVIETFLPPKKEAGRILSGDVQDQVKELVQLLRNEAKVI</sequence>
<dbReference type="EMBL" id="FNED01000011">
    <property type="protein sequence ID" value="SDJ08975.1"/>
    <property type="molecule type" value="Genomic_DNA"/>
</dbReference>
<evidence type="ECO:0000313" key="2">
    <source>
        <dbReference type="Proteomes" id="UP000182836"/>
    </source>
</evidence>
<proteinExistence type="predicted"/>
<reference evidence="1 2" key="1">
    <citation type="submission" date="2016-10" db="EMBL/GenBank/DDBJ databases">
        <authorList>
            <person name="de Groot N.N."/>
        </authorList>
    </citation>
    <scope>NUCLEOTIDE SEQUENCE [LARGE SCALE GENOMIC DNA]</scope>
    <source>
        <strain evidence="1 2">DSM 2895</strain>
    </source>
</reference>
<feature type="non-terminal residue" evidence="1">
    <location>
        <position position="1"/>
    </location>
</feature>
<dbReference type="Proteomes" id="UP000182836">
    <property type="component" value="Unassembled WGS sequence"/>
</dbReference>
<gene>
    <name evidence="1" type="ORF">SAMN04487909_111166</name>
</gene>
<protein>
    <submittedName>
        <fullName evidence="1">Electron transfer flavoprotein beta subunit</fullName>
    </submittedName>
</protein>
<organism evidence="1 2">
    <name type="scientific">Aneurinibacillus migulanus</name>
    <name type="common">Bacillus migulanus</name>
    <dbReference type="NCBI Taxonomy" id="47500"/>
    <lineage>
        <taxon>Bacteria</taxon>
        <taxon>Bacillati</taxon>
        <taxon>Bacillota</taxon>
        <taxon>Bacilli</taxon>
        <taxon>Bacillales</taxon>
        <taxon>Paenibacillaceae</taxon>
        <taxon>Aneurinibacillus group</taxon>
        <taxon>Aneurinibacillus</taxon>
    </lineage>
</organism>